<dbReference type="PANTHER" id="PTHR43310">
    <property type="entry name" value="SULFATE TRANSPORTER YBAR-RELATED"/>
    <property type="match status" value="1"/>
</dbReference>
<keyword evidence="4 6" id="KW-0472">Membrane</keyword>
<keyword evidence="2 6" id="KW-0812">Transmembrane</keyword>
<evidence type="ECO:0000313" key="9">
    <source>
        <dbReference type="Proteomes" id="UP001165060"/>
    </source>
</evidence>
<dbReference type="InterPro" id="IPR011547">
    <property type="entry name" value="SLC26A/SulP_dom"/>
</dbReference>
<name>A0ABQ6MER2_9STRA</name>
<dbReference type="Gene3D" id="3.30.750.24">
    <property type="entry name" value="STAS domain"/>
    <property type="match status" value="1"/>
</dbReference>
<evidence type="ECO:0000256" key="6">
    <source>
        <dbReference type="SAM" id="Phobius"/>
    </source>
</evidence>
<organism evidence="8 9">
    <name type="scientific">Tetraparma gracilis</name>
    <dbReference type="NCBI Taxonomy" id="2962635"/>
    <lineage>
        <taxon>Eukaryota</taxon>
        <taxon>Sar</taxon>
        <taxon>Stramenopiles</taxon>
        <taxon>Ochrophyta</taxon>
        <taxon>Bolidophyceae</taxon>
        <taxon>Parmales</taxon>
        <taxon>Triparmaceae</taxon>
        <taxon>Tetraparma</taxon>
    </lineage>
</organism>
<protein>
    <recommendedName>
        <fullName evidence="7">SLC26A/SulP transporter domain-containing protein</fullName>
    </recommendedName>
</protein>
<dbReference type="InterPro" id="IPR052706">
    <property type="entry name" value="Membrane-Transporter-like"/>
</dbReference>
<comment type="subcellular location">
    <subcellularLocation>
        <location evidence="1">Membrane</location>
        <topology evidence="1">Multi-pass membrane protein</topology>
    </subcellularLocation>
</comment>
<sequence length="668" mass="71152">MAPASAGGEATSPSGVEFTTLATTEPASAALGESDSKEAKPADWPDNPNTHDLESGREYGRVDCCMKGFEGMSPPHRFLSWMKLNKGQLLSGITVSLAQVPEAVAFSLLAGVKPIVGLHAAWIMGLMTGLFGGRPGMIAGATGAVAVVMIGLVEDEGVEHLFYAVMLAGVIQMTFGALGGGALMRMIPHPVMVGFLNGLGLVIGLAQFNSFHVQGDDEDGGHRRSLAKGSEVVDGFVGRRLSGGAFAPFTGDHEWVDGTTGAWMALHVITAMCVTLFLPRLTKAFPSALAGILTPTIVEWALVRQVGHSTTVIEDVSSVAGSFPIPVWFDDDYNMPTFNGTMIGKVWVTSVLVACIGMLEAQMTLSVIDDMTATKGNRNQECIGQGVGNFVCGVFGAMGGCTTIGQSIMNIHNGGTTRLSACGAAMFMLIIILAAYPIINKIPTSALVGVMFVICYHTIEWSSAKVLFNSALPLKWRNNDSKLTSEAKVNRSDAFVVVIVMAVTLYMDLAVAVVVGVVVSSLIFSWNSGNTLTVDRYVVKEEGAGDDAEAMVVYEVSGSLFFASTQPFLDSFSERDDPKHVKVKFDNCDIYDWSAIEAINGINQKYLDLEKKCEFEKIKLSSRKIMAKAKALLKDQVSIATFGEGEEIVATAPNKIGSGWASRDSKSD</sequence>
<dbReference type="InterPro" id="IPR036513">
    <property type="entry name" value="STAS_dom_sf"/>
</dbReference>
<feature type="region of interest" description="Disordered" evidence="5">
    <location>
        <begin position="1"/>
        <end position="56"/>
    </location>
</feature>
<feature type="compositionally biased region" description="Basic and acidic residues" evidence="5">
    <location>
        <begin position="34"/>
        <end position="56"/>
    </location>
</feature>
<feature type="transmembrane region" description="Helical" evidence="6">
    <location>
        <begin position="136"/>
        <end position="154"/>
    </location>
</feature>
<evidence type="ECO:0000256" key="4">
    <source>
        <dbReference type="ARBA" id="ARBA00023136"/>
    </source>
</evidence>
<keyword evidence="3 6" id="KW-1133">Transmembrane helix</keyword>
<dbReference type="Pfam" id="PF00916">
    <property type="entry name" value="Sulfate_transp"/>
    <property type="match status" value="1"/>
</dbReference>
<evidence type="ECO:0000256" key="3">
    <source>
        <dbReference type="ARBA" id="ARBA00022989"/>
    </source>
</evidence>
<feature type="domain" description="SLC26A/SulP transporter" evidence="7">
    <location>
        <begin position="87"/>
        <end position="465"/>
    </location>
</feature>
<feature type="transmembrane region" description="Helical" evidence="6">
    <location>
        <begin position="445"/>
        <end position="468"/>
    </location>
</feature>
<accession>A0ABQ6MER2</accession>
<feature type="transmembrane region" description="Helical" evidence="6">
    <location>
        <begin position="260"/>
        <end position="278"/>
    </location>
</feature>
<dbReference type="EMBL" id="BRYB01002737">
    <property type="protein sequence ID" value="GMI24726.1"/>
    <property type="molecule type" value="Genomic_DNA"/>
</dbReference>
<evidence type="ECO:0000256" key="2">
    <source>
        <dbReference type="ARBA" id="ARBA00022692"/>
    </source>
</evidence>
<keyword evidence="9" id="KW-1185">Reference proteome</keyword>
<evidence type="ECO:0000256" key="5">
    <source>
        <dbReference type="SAM" id="MobiDB-lite"/>
    </source>
</evidence>
<gene>
    <name evidence="8" type="ORF">TeGR_g6476</name>
</gene>
<reference evidence="8 9" key="1">
    <citation type="journal article" date="2023" name="Commun. Biol.">
        <title>Genome analysis of Parmales, the sister group of diatoms, reveals the evolutionary specialization of diatoms from phago-mixotrophs to photoautotrophs.</title>
        <authorList>
            <person name="Ban H."/>
            <person name="Sato S."/>
            <person name="Yoshikawa S."/>
            <person name="Yamada K."/>
            <person name="Nakamura Y."/>
            <person name="Ichinomiya M."/>
            <person name="Sato N."/>
            <person name="Blanc-Mathieu R."/>
            <person name="Endo H."/>
            <person name="Kuwata A."/>
            <person name="Ogata H."/>
        </authorList>
    </citation>
    <scope>NUCLEOTIDE SEQUENCE [LARGE SCALE GENOMIC DNA]</scope>
</reference>
<proteinExistence type="predicted"/>
<comment type="caution">
    <text evidence="8">The sequence shown here is derived from an EMBL/GenBank/DDBJ whole genome shotgun (WGS) entry which is preliminary data.</text>
</comment>
<evidence type="ECO:0000256" key="1">
    <source>
        <dbReference type="ARBA" id="ARBA00004141"/>
    </source>
</evidence>
<dbReference type="SUPFAM" id="SSF52091">
    <property type="entry name" value="SpoIIaa-like"/>
    <property type="match status" value="1"/>
</dbReference>
<feature type="transmembrane region" description="Helical" evidence="6">
    <location>
        <begin position="160"/>
        <end position="184"/>
    </location>
</feature>
<feature type="transmembrane region" description="Helical" evidence="6">
    <location>
        <begin position="191"/>
        <end position="208"/>
    </location>
</feature>
<feature type="transmembrane region" description="Helical" evidence="6">
    <location>
        <begin position="419"/>
        <end position="439"/>
    </location>
</feature>
<evidence type="ECO:0000313" key="8">
    <source>
        <dbReference type="EMBL" id="GMI24726.1"/>
    </source>
</evidence>
<feature type="transmembrane region" description="Helical" evidence="6">
    <location>
        <begin position="494"/>
        <end position="526"/>
    </location>
</feature>
<dbReference type="Proteomes" id="UP001165060">
    <property type="component" value="Unassembled WGS sequence"/>
</dbReference>
<dbReference type="PANTHER" id="PTHR43310:SF1">
    <property type="entry name" value="SULFATE TRANSPORTER YBAR-RELATED"/>
    <property type="match status" value="1"/>
</dbReference>
<evidence type="ECO:0000259" key="7">
    <source>
        <dbReference type="Pfam" id="PF00916"/>
    </source>
</evidence>